<dbReference type="SUPFAM" id="SSF52540">
    <property type="entry name" value="P-loop containing nucleoside triphosphate hydrolases"/>
    <property type="match status" value="1"/>
</dbReference>
<protein>
    <recommendedName>
        <fullName evidence="3">AAA+ ATPase domain-containing protein</fullName>
    </recommendedName>
</protein>
<dbReference type="InParanoid" id="Q4N151"/>
<dbReference type="SMART" id="SM00382">
    <property type="entry name" value="AAA"/>
    <property type="match status" value="1"/>
</dbReference>
<dbReference type="Pfam" id="PF00004">
    <property type="entry name" value="AAA"/>
    <property type="match status" value="1"/>
</dbReference>
<dbReference type="InterPro" id="IPR003959">
    <property type="entry name" value="ATPase_AAA_core"/>
</dbReference>
<dbReference type="GeneID" id="3500665"/>
<accession>Q4N151</accession>
<dbReference type="Gene3D" id="3.40.50.300">
    <property type="entry name" value="P-loop containing nucleotide triphosphate hydrolases"/>
    <property type="match status" value="1"/>
</dbReference>
<dbReference type="KEGG" id="tpv:TP04_0898"/>
<feature type="domain" description="AAA+ ATPase" evidence="3">
    <location>
        <begin position="550"/>
        <end position="699"/>
    </location>
</feature>
<organism evidence="4 5">
    <name type="scientific">Theileria parva</name>
    <name type="common">East coast fever infection agent</name>
    <dbReference type="NCBI Taxonomy" id="5875"/>
    <lineage>
        <taxon>Eukaryota</taxon>
        <taxon>Sar</taxon>
        <taxon>Alveolata</taxon>
        <taxon>Apicomplexa</taxon>
        <taxon>Aconoidasida</taxon>
        <taxon>Piroplasmida</taxon>
        <taxon>Theileriidae</taxon>
        <taxon>Theileria</taxon>
    </lineage>
</organism>
<dbReference type="eggNOG" id="ENOG502RSZ1">
    <property type="taxonomic scope" value="Eukaryota"/>
</dbReference>
<keyword evidence="5" id="KW-1185">Reference proteome</keyword>
<dbReference type="AlphaFoldDB" id="Q4N151"/>
<dbReference type="STRING" id="5875.Q4N151"/>
<evidence type="ECO:0000313" key="4">
    <source>
        <dbReference type="EMBL" id="EAN32252.1"/>
    </source>
</evidence>
<name>Q4N151_THEPA</name>
<evidence type="ECO:0000256" key="2">
    <source>
        <dbReference type="ARBA" id="ARBA00022840"/>
    </source>
</evidence>
<proteinExistence type="predicted"/>
<dbReference type="InterPro" id="IPR027417">
    <property type="entry name" value="P-loop_NTPase"/>
</dbReference>
<dbReference type="GO" id="GO:0005524">
    <property type="term" value="F:ATP binding"/>
    <property type="evidence" value="ECO:0007669"/>
    <property type="project" value="UniProtKB-KW"/>
</dbReference>
<dbReference type="InterPro" id="IPR050168">
    <property type="entry name" value="AAA_ATPase_domain"/>
</dbReference>
<sequence length="791" mass="90895">MSISGLNICSNLSTEHWILENYTNETQDKHSHERISSLENSFHYYWNVNNWNNSKLKSKSNNFTDKLSESLNEDLIRIAECLISFMDDFNLSNSFTDFSYEFKTLKGSILTLIRDSIFMSFYNIQNCSHLFPHSCFTIYSNKDLNFYEYVYGLLRTTLCKPLNCRKPPRSDELSCIYTLDFSEYCGTFGSNFCYTNRCYLGVCCCRSCCKVIDSLDKNHKDPLSSDNLVKLLKNEQNCLIKFLIHNKKSPTLEYELLKITSNSLVLKAKIKEKLHHLLNDKNSTLRSLFTFSFVMIKNFEALFNCGLNTENNNVNFASMALDLLSEYSELWGTLRLPLFSFAFLKPNSPGFGEFNSSGFSSSDIHFRGDSSSLQTFSYSPLVLLTNRFKNLGTISDGLFDENSKLIYLQDSVKKYSKSDSKAALNNQFSREMIKIVRGYTLDEIKVLNRLAYCESLRDKCGNFGDVYRKYLEKATCLRQITDFSSTFGIYPELSKFSNTNNFCPLKEVNGKVVPRTGVESLVLTEKTKNDLHSFLSQEICHFFDIRNKRPSVGLVIKGDSGVGKTSLAQCLAQEMNSVLFSFNVLSFLRPEVGLSEKIIHSFLYKIWTQFSSSKQGPRRDSVKCVILLEGLEALKGEEGYLKRLISCICRELDEFKLRATFALDYSVLFVTTCQDYSELQAELLQEGRFSERLELSKPEMDENTARKCFELFLNLRCDIHDQMDKLVQHIKIKNYLSLLTPLKIAEISRNAALQAFTEIMSRYKDSEHMEDFGKNLISLETIIAVLDSKFS</sequence>
<dbReference type="GO" id="GO:0016887">
    <property type="term" value="F:ATP hydrolysis activity"/>
    <property type="evidence" value="ECO:0007669"/>
    <property type="project" value="InterPro"/>
</dbReference>
<dbReference type="VEuPathDB" id="PiroplasmaDB:TpMuguga_04g00898"/>
<evidence type="ECO:0000259" key="3">
    <source>
        <dbReference type="SMART" id="SM00382"/>
    </source>
</evidence>
<keyword evidence="1" id="KW-0547">Nucleotide-binding</keyword>
<gene>
    <name evidence="4" type="ordered locus">TP04_0898</name>
</gene>
<dbReference type="InterPro" id="IPR003593">
    <property type="entry name" value="AAA+_ATPase"/>
</dbReference>
<evidence type="ECO:0000256" key="1">
    <source>
        <dbReference type="ARBA" id="ARBA00022741"/>
    </source>
</evidence>
<reference evidence="4 5" key="1">
    <citation type="journal article" date="2005" name="Science">
        <title>Genome sequence of Theileria parva, a bovine pathogen that transforms lymphocytes.</title>
        <authorList>
            <person name="Gardner M.J."/>
            <person name="Bishop R."/>
            <person name="Shah T."/>
            <person name="de Villiers E.P."/>
            <person name="Carlton J.M."/>
            <person name="Hall N."/>
            <person name="Ren Q."/>
            <person name="Paulsen I.T."/>
            <person name="Pain A."/>
            <person name="Berriman M."/>
            <person name="Wilson R.J.M."/>
            <person name="Sato S."/>
            <person name="Ralph S.A."/>
            <person name="Mann D.J."/>
            <person name="Xiong Z."/>
            <person name="Shallom S.J."/>
            <person name="Weidman J."/>
            <person name="Jiang L."/>
            <person name="Lynn J."/>
            <person name="Weaver B."/>
            <person name="Shoaibi A."/>
            <person name="Domingo A.R."/>
            <person name="Wasawo D."/>
            <person name="Crabtree J."/>
            <person name="Wortman J.R."/>
            <person name="Haas B."/>
            <person name="Angiuoli S.V."/>
            <person name="Creasy T.H."/>
            <person name="Lu C."/>
            <person name="Suh B."/>
            <person name="Silva J.C."/>
            <person name="Utterback T.R."/>
            <person name="Feldblyum T.V."/>
            <person name="Pertea M."/>
            <person name="Allen J."/>
            <person name="Nierman W.C."/>
            <person name="Taracha E.L.N."/>
            <person name="Salzberg S.L."/>
            <person name="White O.R."/>
            <person name="Fitzhugh H.A."/>
            <person name="Morzaria S."/>
            <person name="Venter J.C."/>
            <person name="Fraser C.M."/>
            <person name="Nene V."/>
        </authorList>
    </citation>
    <scope>NUCLEOTIDE SEQUENCE [LARGE SCALE GENOMIC DNA]</scope>
    <source>
        <strain evidence="4 5">Muguga</strain>
    </source>
</reference>
<dbReference type="PANTHER" id="PTHR23077:SF171">
    <property type="entry name" value="NUCLEAR VALOSIN-CONTAINING PROTEIN-LIKE"/>
    <property type="match status" value="1"/>
</dbReference>
<dbReference type="PANTHER" id="PTHR23077">
    <property type="entry name" value="AAA-FAMILY ATPASE"/>
    <property type="match status" value="1"/>
</dbReference>
<dbReference type="Proteomes" id="UP000001949">
    <property type="component" value="Unassembled WGS sequence"/>
</dbReference>
<keyword evidence="2" id="KW-0067">ATP-binding</keyword>
<dbReference type="EMBL" id="AAGK01000004">
    <property type="protein sequence ID" value="EAN32252.1"/>
    <property type="molecule type" value="Genomic_DNA"/>
</dbReference>
<dbReference type="RefSeq" id="XP_764535.1">
    <property type="nucleotide sequence ID" value="XM_759442.1"/>
</dbReference>
<dbReference type="OMA" id="FEALFNC"/>
<evidence type="ECO:0000313" key="5">
    <source>
        <dbReference type="Proteomes" id="UP000001949"/>
    </source>
</evidence>
<comment type="caution">
    <text evidence="4">The sequence shown here is derived from an EMBL/GenBank/DDBJ whole genome shotgun (WGS) entry which is preliminary data.</text>
</comment>